<protein>
    <submittedName>
        <fullName evidence="1">Uncharacterized protein</fullName>
    </submittedName>
</protein>
<dbReference type="EMBL" id="QSEF01000008">
    <property type="protein sequence ID" value="RGZ49112.1"/>
    <property type="molecule type" value="Genomic_DNA"/>
</dbReference>
<evidence type="ECO:0000313" key="2">
    <source>
        <dbReference type="Proteomes" id="UP000285173"/>
    </source>
</evidence>
<dbReference type="AlphaFoldDB" id="A0A3R6DG51"/>
<comment type="caution">
    <text evidence="1">The sequence shown here is derived from an EMBL/GenBank/DDBJ whole genome shotgun (WGS) entry which is preliminary data.</text>
</comment>
<proteinExistence type="predicted"/>
<evidence type="ECO:0000313" key="1">
    <source>
        <dbReference type="EMBL" id="RGZ49112.1"/>
    </source>
</evidence>
<sequence length="94" mass="10464">MRYALRKQDKIAAAMSEDYLANHILKSLDSFFANGDDDQIIGAIELDVYQTISGESYAVLRVNDLADDNAMLEFAVVGQQFDVLKLAFLGRMKG</sequence>
<name>A0A3R6DG51_9BACT</name>
<gene>
    <name evidence="1" type="ORF">DW986_07105</name>
</gene>
<reference evidence="1 2" key="1">
    <citation type="submission" date="2018-08" db="EMBL/GenBank/DDBJ databases">
        <title>A genome reference for cultivated species of the human gut microbiota.</title>
        <authorList>
            <person name="Zou Y."/>
            <person name="Xue W."/>
            <person name="Luo G."/>
        </authorList>
    </citation>
    <scope>NUCLEOTIDE SEQUENCE [LARGE SCALE GENOMIC DNA]</scope>
    <source>
        <strain evidence="1 2">AM50-15</strain>
    </source>
</reference>
<dbReference type="RefSeq" id="WP_122202921.1">
    <property type="nucleotide sequence ID" value="NZ_CP072229.1"/>
</dbReference>
<dbReference type="Proteomes" id="UP000285173">
    <property type="component" value="Unassembled WGS sequence"/>
</dbReference>
<organism evidence="1 2">
    <name type="scientific">Parabacteroides merdae</name>
    <dbReference type="NCBI Taxonomy" id="46503"/>
    <lineage>
        <taxon>Bacteria</taxon>
        <taxon>Pseudomonadati</taxon>
        <taxon>Bacteroidota</taxon>
        <taxon>Bacteroidia</taxon>
        <taxon>Bacteroidales</taxon>
        <taxon>Tannerellaceae</taxon>
        <taxon>Parabacteroides</taxon>
    </lineage>
</organism>
<accession>A0A3R6DG51</accession>